<name>A0AA43U1B5_9LECA</name>
<dbReference type="PANTHER" id="PTHR46108">
    <property type="entry name" value="BLUE CHEESE"/>
    <property type="match status" value="1"/>
</dbReference>
<feature type="compositionally biased region" description="Polar residues" evidence="2">
    <location>
        <begin position="945"/>
        <end position="973"/>
    </location>
</feature>
<dbReference type="SUPFAM" id="SSF49899">
    <property type="entry name" value="Concanavalin A-like lectins/glucanases"/>
    <property type="match status" value="1"/>
</dbReference>
<feature type="domain" description="Alfy-like armadillo-like repeat" evidence="3">
    <location>
        <begin position="17"/>
        <end position="322"/>
    </location>
</feature>
<proteinExistence type="predicted"/>
<evidence type="ECO:0000259" key="3">
    <source>
        <dbReference type="Pfam" id="PF23295"/>
    </source>
</evidence>
<reference evidence="4" key="1">
    <citation type="journal article" date="2023" name="Genome Biol. Evol.">
        <title>First Whole Genome Sequence and Flow Cytometry Genome Size Data for the Lichen-Forming Fungus Ramalina farinacea (Ascomycota).</title>
        <authorList>
            <person name="Llewellyn T."/>
            <person name="Mian S."/>
            <person name="Hill R."/>
            <person name="Leitch I.J."/>
            <person name="Gaya E."/>
        </authorList>
    </citation>
    <scope>NUCLEOTIDE SEQUENCE</scope>
    <source>
        <strain evidence="4">LIQ254RAFAR</strain>
    </source>
</reference>
<sequence length="1020" mass="112158">MAPRRRASTLKCSNDEIEELQGQLRSLSKGIDDGGLVDGLERRVEAAHYIRQFLLNSASKGHPKDAFRHVGGFKAILDVIQNIVNAHDARSPSSNDSSLSIELYQTCFAILSAAFQDHEGNRRFFRERVSGNGWLFLKEVLQSWIKSHTDAVDAGTRRLENRIFACFLACALDDESVIDIFDVLAIDRRSSRHDAATPISLKHQAVTTPPSSSESLSTSSPSDIIKKALGSQPQVSNADSLKTMFLLWKDCLKEGLNLATFDSIPKILNHLTGVSVGNLIAIHGTGILSAVLSSLLGSSDPKANCHRDLSVLAENFLDVGVSNLDDAHFLYSNATTSPVIAQLLSHSLASSHLPSCFHFDLSLHGFSSIELPALNQAFPPVSGSNGYTLSLWFRVTKFDPSSHTTLFGAFDASQSCFVLVYLEKDTHNLILQTSMKSSRPSVRFKSTSFAEGRWYHIDLTHRRPKTVSSARASLFVDGEFVEQVKSQYPATPPKAQPESVAAGAADSRGIVQAFFGTPQDLASLLGKNVVLTQWQLASAQLFLDVLSDDLLAVYYRLGPRYTGNFQDCLGSFQTYEASAQLNVRNEGLHPGREDRSEIVLAIKSKAGDILPENRILLNVSANKVYGDVEDSSSSEIQLLHSLSKIAQRNFFNVARGRRSALALNGAFPAVNQALTYASGHAILTGDPTIIARHHLDDASLQISGSTAVGLALIDSAEDDESLARHLKDLFGSIRNNWRNSEAMERENGFGVLANLLTAKLGKLSSPHAFKPQSSAADRTGASSPLSLQVLSLILAFVGYCPERLENSIINNPLAYRTLVVDLEIWRTSSIEVQKLFYGQFSAFATLSKYQHFNMKRLSRMSQYPLQSQSALLTIYTAGIVKKWLEGLKDQTFSPIAFTYYRKAFELLLLSNFSADLMRSLSLYITYAIHKPDNNNTELARRKSTRFGTSTPSRRKTVSSSTTGANDTLDQGPQTEPMMDSFEVAVSVLEMYTNCLCQKSNRDLLGRFARTVTNKVSCLSF</sequence>
<dbReference type="PANTHER" id="PTHR46108:SF4">
    <property type="entry name" value="BLUE CHEESE"/>
    <property type="match status" value="1"/>
</dbReference>
<accession>A0AA43U1B5</accession>
<evidence type="ECO:0000313" key="4">
    <source>
        <dbReference type="EMBL" id="MDI1492302.1"/>
    </source>
</evidence>
<dbReference type="Gene3D" id="2.60.120.200">
    <property type="match status" value="1"/>
</dbReference>
<dbReference type="InterPro" id="IPR056252">
    <property type="entry name" value="Alfy-like_Arm-like"/>
</dbReference>
<comment type="caution">
    <text evidence="4">The sequence shown here is derived from an EMBL/GenBank/DDBJ whole genome shotgun (WGS) entry which is preliminary data.</text>
</comment>
<dbReference type="Pfam" id="PF23295">
    <property type="entry name" value="Arm_4"/>
    <property type="match status" value="1"/>
</dbReference>
<evidence type="ECO:0000256" key="1">
    <source>
        <dbReference type="ARBA" id="ARBA00022574"/>
    </source>
</evidence>
<evidence type="ECO:0000313" key="5">
    <source>
        <dbReference type="Proteomes" id="UP001161017"/>
    </source>
</evidence>
<dbReference type="Proteomes" id="UP001161017">
    <property type="component" value="Unassembled WGS sequence"/>
</dbReference>
<protein>
    <submittedName>
        <fullName evidence="4">Beige protein-like 1</fullName>
    </submittedName>
</protein>
<keyword evidence="5" id="KW-1185">Reference proteome</keyword>
<keyword evidence="1" id="KW-0853">WD repeat</keyword>
<dbReference type="EMBL" id="JAPUFD010000018">
    <property type="protein sequence ID" value="MDI1492302.1"/>
    <property type="molecule type" value="Genomic_DNA"/>
</dbReference>
<dbReference type="InterPro" id="IPR051944">
    <property type="entry name" value="BEACH_domain_protein"/>
</dbReference>
<feature type="region of interest" description="Disordered" evidence="2">
    <location>
        <begin position="939"/>
        <end position="975"/>
    </location>
</feature>
<dbReference type="AlphaFoldDB" id="A0AA43U1B5"/>
<dbReference type="InterPro" id="IPR013320">
    <property type="entry name" value="ConA-like_dom_sf"/>
</dbReference>
<dbReference type="Pfam" id="PF13385">
    <property type="entry name" value="Laminin_G_3"/>
    <property type="match status" value="1"/>
</dbReference>
<evidence type="ECO:0000256" key="2">
    <source>
        <dbReference type="SAM" id="MobiDB-lite"/>
    </source>
</evidence>
<organism evidence="4 5">
    <name type="scientific">Ramalina farinacea</name>
    <dbReference type="NCBI Taxonomy" id="258253"/>
    <lineage>
        <taxon>Eukaryota</taxon>
        <taxon>Fungi</taxon>
        <taxon>Dikarya</taxon>
        <taxon>Ascomycota</taxon>
        <taxon>Pezizomycotina</taxon>
        <taxon>Lecanoromycetes</taxon>
        <taxon>OSLEUM clade</taxon>
        <taxon>Lecanoromycetidae</taxon>
        <taxon>Lecanorales</taxon>
        <taxon>Lecanorineae</taxon>
        <taxon>Ramalinaceae</taxon>
        <taxon>Ramalina</taxon>
    </lineage>
</organism>
<gene>
    <name evidence="4" type="primary">BPH1_1</name>
    <name evidence="4" type="ORF">OHK93_003515</name>
</gene>